<feature type="transmembrane region" description="Helical" evidence="1">
    <location>
        <begin position="12"/>
        <end position="29"/>
    </location>
</feature>
<keyword evidence="1" id="KW-0472">Membrane</keyword>
<sequence length="152" mass="17753">MIKKWRKYKITISIILSIIILITIAFLMLKKTAKDNFYKELLNVNLPKDSTILIEKNTQDSFHGDGEYYTEIQLTKDGARTFIDNTTKTNKWESLPLPIDFSLIVYGGYYKGTNYDVGNLSKNIPKNIKNGFYYVEDRYAKKYPKEKNTNIN</sequence>
<dbReference type="EMBL" id="CP027776">
    <property type="protein sequence ID" value="AVP63416.1"/>
    <property type="molecule type" value="Genomic_DNA"/>
</dbReference>
<evidence type="ECO:0000313" key="3">
    <source>
        <dbReference type="Proteomes" id="UP000238070"/>
    </source>
</evidence>
<reference evidence="2 3" key="1">
    <citation type="submission" date="2018-01" db="EMBL/GenBank/DDBJ databases">
        <title>Genetic Diversity of Clostridium botulinum in seafood.</title>
        <authorList>
            <person name="Athira V."/>
            <person name="Arun Jyothi P.V."/>
            <person name="Lalitha K.V."/>
            <person name="Joseph T.C."/>
        </authorList>
    </citation>
    <scope>NUCLEOTIDE SEQUENCE [LARGE SCALE GENOMIC DNA]</scope>
    <source>
        <strain evidence="2 3">Mfbjulcb5</strain>
    </source>
</reference>
<keyword evidence="1" id="KW-1133">Transmembrane helix</keyword>
<evidence type="ECO:0008006" key="4">
    <source>
        <dbReference type="Google" id="ProtNLM"/>
    </source>
</evidence>
<dbReference type="AlphaFoldDB" id="A0AAU8YT74"/>
<dbReference type="Proteomes" id="UP000238070">
    <property type="component" value="Chromosome"/>
</dbReference>
<organism evidence="2 3">
    <name type="scientific">Clostridium botulinum</name>
    <dbReference type="NCBI Taxonomy" id="1491"/>
    <lineage>
        <taxon>Bacteria</taxon>
        <taxon>Bacillati</taxon>
        <taxon>Bacillota</taxon>
        <taxon>Clostridia</taxon>
        <taxon>Eubacteriales</taxon>
        <taxon>Clostridiaceae</taxon>
        <taxon>Clostridium</taxon>
    </lineage>
</organism>
<protein>
    <recommendedName>
        <fullName evidence="4">Lipoprotein</fullName>
    </recommendedName>
</protein>
<proteinExistence type="predicted"/>
<keyword evidence="1" id="KW-0812">Transmembrane</keyword>
<evidence type="ECO:0000313" key="2">
    <source>
        <dbReference type="EMBL" id="AVP63416.1"/>
    </source>
</evidence>
<accession>A0AAU8YT74</accession>
<evidence type="ECO:0000256" key="1">
    <source>
        <dbReference type="SAM" id="Phobius"/>
    </source>
</evidence>
<name>A0AAU8YT74_CLOBO</name>
<gene>
    <name evidence="2" type="ORF">C3B64_03730</name>
</gene>